<comment type="caution">
    <text evidence="1">The sequence shown here is derived from an EMBL/GenBank/DDBJ whole genome shotgun (WGS) entry which is preliminary data.</text>
</comment>
<dbReference type="AlphaFoldDB" id="A0A9P6T6R4"/>
<reference evidence="1" key="1">
    <citation type="submission" date="2013-11" db="EMBL/GenBank/DDBJ databases">
        <title>Genome sequence of the fusiform rust pathogen reveals effectors for host alternation and coevolution with pine.</title>
        <authorList>
            <consortium name="DOE Joint Genome Institute"/>
            <person name="Smith K."/>
            <person name="Pendleton A."/>
            <person name="Kubisiak T."/>
            <person name="Anderson C."/>
            <person name="Salamov A."/>
            <person name="Aerts A."/>
            <person name="Riley R."/>
            <person name="Clum A."/>
            <person name="Lindquist E."/>
            <person name="Ence D."/>
            <person name="Campbell M."/>
            <person name="Kronenberg Z."/>
            <person name="Feau N."/>
            <person name="Dhillon B."/>
            <person name="Hamelin R."/>
            <person name="Burleigh J."/>
            <person name="Smith J."/>
            <person name="Yandell M."/>
            <person name="Nelson C."/>
            <person name="Grigoriev I."/>
            <person name="Davis J."/>
        </authorList>
    </citation>
    <scope>NUCLEOTIDE SEQUENCE</scope>
    <source>
        <strain evidence="1">G11</strain>
    </source>
</reference>
<name>A0A9P6T6R4_9BASI</name>
<evidence type="ECO:0000313" key="2">
    <source>
        <dbReference type="Proteomes" id="UP000886653"/>
    </source>
</evidence>
<keyword evidence="2" id="KW-1185">Reference proteome</keyword>
<dbReference type="Proteomes" id="UP000886653">
    <property type="component" value="Unassembled WGS sequence"/>
</dbReference>
<organism evidence="1 2">
    <name type="scientific">Cronartium quercuum f. sp. fusiforme G11</name>
    <dbReference type="NCBI Taxonomy" id="708437"/>
    <lineage>
        <taxon>Eukaryota</taxon>
        <taxon>Fungi</taxon>
        <taxon>Dikarya</taxon>
        <taxon>Basidiomycota</taxon>
        <taxon>Pucciniomycotina</taxon>
        <taxon>Pucciniomycetes</taxon>
        <taxon>Pucciniales</taxon>
        <taxon>Coleosporiaceae</taxon>
        <taxon>Cronartium</taxon>
    </lineage>
</organism>
<evidence type="ECO:0000313" key="1">
    <source>
        <dbReference type="EMBL" id="KAG0139688.1"/>
    </source>
</evidence>
<accession>A0A9P6T6R4</accession>
<dbReference type="EMBL" id="MU167540">
    <property type="protein sequence ID" value="KAG0139688.1"/>
    <property type="molecule type" value="Genomic_DNA"/>
</dbReference>
<sequence length="111" mass="12321">MFFLSLCCSCIYFHPATLPPPTTCTIPHYPASSTLQIRLHPPITTASPHSTPPPLAYPLTASKNYSDKAVQGVLRHVLGLPLTEMRKSRSTTVRDQLRLHCLRTPRTALSK</sequence>
<proteinExistence type="predicted"/>
<protein>
    <submittedName>
        <fullName evidence="1">Uncharacterized protein</fullName>
    </submittedName>
</protein>
<gene>
    <name evidence="1" type="ORF">CROQUDRAFT_101198</name>
</gene>